<dbReference type="GO" id="GO:0006637">
    <property type="term" value="P:acyl-CoA metabolic process"/>
    <property type="evidence" value="ECO:0007669"/>
    <property type="project" value="TreeGrafter"/>
</dbReference>
<dbReference type="STRING" id="1544413.Clow_02173"/>
<evidence type="ECO:0000313" key="5">
    <source>
        <dbReference type="EMBL" id="KQB83972.1"/>
    </source>
</evidence>
<evidence type="ECO:0000256" key="3">
    <source>
        <dbReference type="PROSITE-ProRule" id="PRU01106"/>
    </source>
</evidence>
<dbReference type="Pfam" id="PF03061">
    <property type="entry name" value="4HBT"/>
    <property type="match status" value="2"/>
</dbReference>
<accession>A0A0Q0UC75</accession>
<dbReference type="InterPro" id="IPR040170">
    <property type="entry name" value="Cytosol_ACT"/>
</dbReference>
<organism evidence="5 6">
    <name type="scientific">Corynebacterium lowii</name>
    <dbReference type="NCBI Taxonomy" id="1544413"/>
    <lineage>
        <taxon>Bacteria</taxon>
        <taxon>Bacillati</taxon>
        <taxon>Actinomycetota</taxon>
        <taxon>Actinomycetes</taxon>
        <taxon>Mycobacteriales</taxon>
        <taxon>Corynebacteriaceae</taxon>
        <taxon>Corynebacterium</taxon>
    </lineage>
</organism>
<dbReference type="InterPro" id="IPR006683">
    <property type="entry name" value="Thioestr_dom"/>
</dbReference>
<evidence type="ECO:0000256" key="1">
    <source>
        <dbReference type="ARBA" id="ARBA00010458"/>
    </source>
</evidence>
<dbReference type="AlphaFoldDB" id="A0A0Q0UC75"/>
<evidence type="ECO:0000259" key="4">
    <source>
        <dbReference type="PROSITE" id="PS51770"/>
    </source>
</evidence>
<dbReference type="CDD" id="cd03442">
    <property type="entry name" value="BFIT_BACH"/>
    <property type="match status" value="2"/>
</dbReference>
<dbReference type="Gene3D" id="3.10.129.10">
    <property type="entry name" value="Hotdog Thioesterase"/>
    <property type="match status" value="2"/>
</dbReference>
<dbReference type="PATRIC" id="fig|1544413.3.peg.2171"/>
<proteinExistence type="inferred from homology"/>
<dbReference type="Proteomes" id="UP000050488">
    <property type="component" value="Unassembled WGS sequence"/>
</dbReference>
<reference evidence="5 6" key="1">
    <citation type="submission" date="2015-10" db="EMBL/GenBank/DDBJ databases">
        <title>Corynebacteirum lowii and Corynebacterium oculi species nova, derived from human clinical disease and and emended description of Corynebacterium mastiditis.</title>
        <authorList>
            <person name="Bernard K."/>
            <person name="Pacheco A.L."/>
            <person name="Mcdougall C."/>
            <person name="Burtx T."/>
            <person name="Weibe D."/>
            <person name="Tyler S."/>
            <person name="Olson A.B."/>
            <person name="Cnockaert M."/>
            <person name="Eguchi H."/>
            <person name="Kuwahara T."/>
            <person name="Nakayama-Imaohji H."/>
            <person name="Boudewijins M."/>
            <person name="Van Hoecke F."/>
            <person name="Bernier A.-M."/>
            <person name="Vandamme P."/>
        </authorList>
    </citation>
    <scope>NUCLEOTIDE SEQUENCE [LARGE SCALE GENOMIC DNA]</scope>
    <source>
        <strain evidence="5 6">NML 130206</strain>
    </source>
</reference>
<comment type="similarity">
    <text evidence="1">Belongs to the acyl coenzyme A hydrolase family.</text>
</comment>
<dbReference type="RefSeq" id="WP_156334908.1">
    <property type="nucleotide sequence ID" value="NZ_JAUSQY010000001.1"/>
</dbReference>
<dbReference type="PANTHER" id="PTHR11049:SF16">
    <property type="entry name" value="PROTEIN VDLD"/>
    <property type="match status" value="1"/>
</dbReference>
<dbReference type="SUPFAM" id="SSF54637">
    <property type="entry name" value="Thioesterase/thiol ester dehydrase-isomerase"/>
    <property type="match status" value="2"/>
</dbReference>
<feature type="domain" description="HotDog ACOT-type" evidence="4">
    <location>
        <begin position="169"/>
        <end position="283"/>
    </location>
</feature>
<gene>
    <name evidence="5" type="ORF">Clow_02173</name>
</gene>
<dbReference type="InterPro" id="IPR029069">
    <property type="entry name" value="HotDog_dom_sf"/>
</dbReference>
<comment type="caution">
    <text evidence="5">The sequence shown here is derived from an EMBL/GenBank/DDBJ whole genome shotgun (WGS) entry which is preliminary data.</text>
</comment>
<name>A0A0Q0UC75_9CORY</name>
<dbReference type="PROSITE" id="PS51770">
    <property type="entry name" value="HOTDOG_ACOT"/>
    <property type="match status" value="2"/>
</dbReference>
<feature type="domain" description="HotDog ACOT-type" evidence="4">
    <location>
        <begin position="7"/>
        <end position="121"/>
    </location>
</feature>
<evidence type="ECO:0000313" key="6">
    <source>
        <dbReference type="Proteomes" id="UP000050488"/>
    </source>
</evidence>
<dbReference type="OrthoDB" id="9809430at2"/>
<dbReference type="GO" id="GO:0052816">
    <property type="term" value="F:long-chain fatty acyl-CoA hydrolase activity"/>
    <property type="evidence" value="ECO:0007669"/>
    <property type="project" value="TreeGrafter"/>
</dbReference>
<dbReference type="EMBL" id="LKEV01000008">
    <property type="protein sequence ID" value="KQB83972.1"/>
    <property type="molecule type" value="Genomic_DNA"/>
</dbReference>
<keyword evidence="6" id="KW-1185">Reference proteome</keyword>
<keyword evidence="2 3" id="KW-0378">Hydrolase</keyword>
<dbReference type="InterPro" id="IPR033120">
    <property type="entry name" value="HOTDOG_ACOT"/>
</dbReference>
<sequence length="331" mass="36201">MTTPTPKSPSVTLRFMAAPTDVILAGTHGVSGGRLLEWIDKAAYACATQWSGTYCVTAYVGHIHFTRPIPSGHIVEVRSRIAMTGRSSMHIVNEVFSADPREGVFTRACDCLVIFVAKDTATGKSTPVASFEPNTEEEVRVQEAARSRIGLRSAIEAEMEKQTYEGPSDAPRLITRFLAKPTDVNWGGKVHGGTAMEWIDEAGTACTMEWTGEHTVAIYAGGIRFYRPIAIGDLVEVDARMLRTEERSMQMSIHVRSGAAHEGRSALKTAIHASVTYISKDVDGNALPTRQFVPVTEEDQRLAEHATVLRNLRAEYAPKPLVTPPQAQHVD</sequence>
<evidence type="ECO:0000256" key="2">
    <source>
        <dbReference type="ARBA" id="ARBA00022801"/>
    </source>
</evidence>
<dbReference type="GO" id="GO:0005829">
    <property type="term" value="C:cytosol"/>
    <property type="evidence" value="ECO:0007669"/>
    <property type="project" value="TreeGrafter"/>
</dbReference>
<protein>
    <submittedName>
        <fullName evidence="5">Acyl-CoA esterase</fullName>
    </submittedName>
</protein>
<dbReference type="PANTHER" id="PTHR11049">
    <property type="entry name" value="ACYL COENZYME A THIOESTER HYDROLASE"/>
    <property type="match status" value="1"/>
</dbReference>